<keyword evidence="2" id="KW-0378">Hydrolase</keyword>
<dbReference type="InterPro" id="IPR001466">
    <property type="entry name" value="Beta-lactam-related"/>
</dbReference>
<dbReference type="Pfam" id="PF00144">
    <property type="entry name" value="Beta-lactamase"/>
    <property type="match status" value="1"/>
</dbReference>
<comment type="caution">
    <text evidence="2">The sequence shown here is derived from an EMBL/GenBank/DDBJ whole genome shotgun (WGS) entry which is preliminary data.</text>
</comment>
<dbReference type="GO" id="GO:0016787">
    <property type="term" value="F:hydrolase activity"/>
    <property type="evidence" value="ECO:0007669"/>
    <property type="project" value="UniProtKB-KW"/>
</dbReference>
<sequence>MAMHRDGNAGEKVSATWINRRQATAVLLASAAVPFTPAGAQDAAAPASPAASPAASAAEAPLAAIWPADDWAESTPEAQGMDSAALAKLVDFGAAQGMDSLLVTRHGSLVAEAFYAPYREGLKHAVNSTTKGVVATLTGMAIQDGLIASRDAPVLDFFADRKVANADASKKAMTVGHLLDMTSGLNWIESLSDAVPETMLQLTRTRDWQGFVLDRPMAQAPGTGFNYNSGNTHLLSAILALKTGGSTLAYAQKRLFGPLGITDVRWRKDPQGLEVGGWGLYLHPRDMARIGYLYLRMGQWNGRQLLPAAWVEQVFNPVVDMGFGSSNGAPSFKYANGWWSIPSRRAYFTAGFNRQLIVVLPDLDVVVAVTGRRHYPLPLFIDQITAAVRSREPLPADAAGQDHLASRIRDAGVEKPSAIPTTTPELAATVSRKAWLLERNGMGIQRLVLDLTPANPRYEVMFDSSRPDLPREPVAGPLGLDGKYRTAQQGPNAVIAIKGHWLDAQTFQLISRSVADGEVTGVTLKFEDGGKAVNVGLENNWGFRAQVRGRGE</sequence>
<dbReference type="EMBL" id="JBHSAJ010000005">
    <property type="protein sequence ID" value="MFC3933669.1"/>
    <property type="molecule type" value="Genomic_DNA"/>
</dbReference>
<dbReference type="InterPro" id="IPR050789">
    <property type="entry name" value="Diverse_Enzym_Activities"/>
</dbReference>
<dbReference type="RefSeq" id="WP_252635964.1">
    <property type="nucleotide sequence ID" value="NZ_JAMXAX010000221.1"/>
</dbReference>
<dbReference type="EC" id="3.-.-.-" evidence="2"/>
<dbReference type="SUPFAM" id="SSF56601">
    <property type="entry name" value="beta-lactamase/transpeptidase-like"/>
    <property type="match status" value="1"/>
</dbReference>
<dbReference type="PANTHER" id="PTHR43283">
    <property type="entry name" value="BETA-LACTAMASE-RELATED"/>
    <property type="match status" value="1"/>
</dbReference>
<evidence type="ECO:0000313" key="3">
    <source>
        <dbReference type="Proteomes" id="UP001595693"/>
    </source>
</evidence>
<feature type="domain" description="Beta-lactamase-related" evidence="1">
    <location>
        <begin position="100"/>
        <end position="381"/>
    </location>
</feature>
<evidence type="ECO:0000313" key="2">
    <source>
        <dbReference type="EMBL" id="MFC3933669.1"/>
    </source>
</evidence>
<keyword evidence="3" id="KW-1185">Reference proteome</keyword>
<accession>A0ABV8D6C5</accession>
<dbReference type="Proteomes" id="UP001595693">
    <property type="component" value="Unassembled WGS sequence"/>
</dbReference>
<evidence type="ECO:0000259" key="1">
    <source>
        <dbReference type="Pfam" id="PF00144"/>
    </source>
</evidence>
<name>A0ABV8D6C5_9BURK</name>
<dbReference type="InterPro" id="IPR012338">
    <property type="entry name" value="Beta-lactam/transpept-like"/>
</dbReference>
<dbReference type="Gene3D" id="3.40.710.10">
    <property type="entry name" value="DD-peptidase/beta-lactamase superfamily"/>
    <property type="match status" value="1"/>
</dbReference>
<dbReference type="PANTHER" id="PTHR43283:SF7">
    <property type="entry name" value="BETA-LACTAMASE-RELATED DOMAIN-CONTAINING PROTEIN"/>
    <property type="match status" value="1"/>
</dbReference>
<protein>
    <submittedName>
        <fullName evidence="2">Serine hydrolase domain-containing protein</fullName>
        <ecNumber evidence="2">3.-.-.-</ecNumber>
    </submittedName>
</protein>
<reference evidence="3" key="1">
    <citation type="journal article" date="2019" name="Int. J. Syst. Evol. Microbiol.">
        <title>The Global Catalogue of Microorganisms (GCM) 10K type strain sequencing project: providing services to taxonomists for standard genome sequencing and annotation.</title>
        <authorList>
            <consortium name="The Broad Institute Genomics Platform"/>
            <consortium name="The Broad Institute Genome Sequencing Center for Infectious Disease"/>
            <person name="Wu L."/>
            <person name="Ma J."/>
        </authorList>
    </citation>
    <scope>NUCLEOTIDE SEQUENCE [LARGE SCALE GENOMIC DNA]</scope>
    <source>
        <strain evidence="3">CCUG 2113</strain>
    </source>
</reference>
<organism evidence="2 3">
    <name type="scientific">Acidovorax facilis</name>
    <dbReference type="NCBI Taxonomy" id="12917"/>
    <lineage>
        <taxon>Bacteria</taxon>
        <taxon>Pseudomonadati</taxon>
        <taxon>Pseudomonadota</taxon>
        <taxon>Betaproteobacteria</taxon>
        <taxon>Burkholderiales</taxon>
        <taxon>Comamonadaceae</taxon>
        <taxon>Acidovorax</taxon>
    </lineage>
</organism>
<proteinExistence type="predicted"/>
<gene>
    <name evidence="2" type="ORF">ACFOW3_03435</name>
</gene>